<organism evidence="1 2">
    <name type="scientific">Pistacia atlantica</name>
    <dbReference type="NCBI Taxonomy" id="434234"/>
    <lineage>
        <taxon>Eukaryota</taxon>
        <taxon>Viridiplantae</taxon>
        <taxon>Streptophyta</taxon>
        <taxon>Embryophyta</taxon>
        <taxon>Tracheophyta</taxon>
        <taxon>Spermatophyta</taxon>
        <taxon>Magnoliopsida</taxon>
        <taxon>eudicotyledons</taxon>
        <taxon>Gunneridae</taxon>
        <taxon>Pentapetalae</taxon>
        <taxon>rosids</taxon>
        <taxon>malvids</taxon>
        <taxon>Sapindales</taxon>
        <taxon>Anacardiaceae</taxon>
        <taxon>Pistacia</taxon>
    </lineage>
</organism>
<reference evidence="2" key="1">
    <citation type="journal article" date="2023" name="G3 (Bethesda)">
        <title>Genome assembly and association tests identify interacting loci associated with vigor, precocity, and sex in interspecific pistachio rootstocks.</title>
        <authorList>
            <person name="Palmer W."/>
            <person name="Jacygrad E."/>
            <person name="Sagayaradj S."/>
            <person name="Cavanaugh K."/>
            <person name="Han R."/>
            <person name="Bertier L."/>
            <person name="Beede B."/>
            <person name="Kafkas S."/>
            <person name="Golino D."/>
            <person name="Preece J."/>
            <person name="Michelmore R."/>
        </authorList>
    </citation>
    <scope>NUCLEOTIDE SEQUENCE [LARGE SCALE GENOMIC DNA]</scope>
</reference>
<name>A0ACC1AYF5_9ROSI</name>
<evidence type="ECO:0000313" key="2">
    <source>
        <dbReference type="Proteomes" id="UP001164250"/>
    </source>
</evidence>
<protein>
    <submittedName>
        <fullName evidence="1">Uncharacterized protein</fullName>
    </submittedName>
</protein>
<gene>
    <name evidence="1" type="ORF">Patl1_14184</name>
</gene>
<dbReference type="Proteomes" id="UP001164250">
    <property type="component" value="Chromosome 8"/>
</dbReference>
<dbReference type="EMBL" id="CM047904">
    <property type="protein sequence ID" value="KAJ0091664.1"/>
    <property type="molecule type" value="Genomic_DNA"/>
</dbReference>
<sequence>MAVYTLFYHPQHSGRVLVLLI</sequence>
<accession>A0ACC1AYF5</accession>
<proteinExistence type="predicted"/>
<keyword evidence="2" id="KW-1185">Reference proteome</keyword>
<comment type="caution">
    <text evidence="1">The sequence shown here is derived from an EMBL/GenBank/DDBJ whole genome shotgun (WGS) entry which is preliminary data.</text>
</comment>
<evidence type="ECO:0000313" key="1">
    <source>
        <dbReference type="EMBL" id="KAJ0091664.1"/>
    </source>
</evidence>